<evidence type="ECO:0000313" key="2">
    <source>
        <dbReference type="Proteomes" id="UP000664169"/>
    </source>
</evidence>
<gene>
    <name evidence="1" type="ORF">GOMPHAMPRED_001896</name>
</gene>
<reference evidence="1" key="1">
    <citation type="submission" date="2021-03" db="EMBL/GenBank/DDBJ databases">
        <authorList>
            <person name="Tagirdzhanova G."/>
        </authorList>
    </citation>
    <scope>NUCLEOTIDE SEQUENCE</scope>
</reference>
<protein>
    <submittedName>
        <fullName evidence="1">Uncharacterized protein</fullName>
    </submittedName>
</protein>
<dbReference type="AlphaFoldDB" id="A0A8H3F5Q4"/>
<accession>A0A8H3F5Q4</accession>
<dbReference type="Proteomes" id="UP000664169">
    <property type="component" value="Unassembled WGS sequence"/>
</dbReference>
<proteinExistence type="predicted"/>
<dbReference type="OrthoDB" id="2140489at2759"/>
<sequence length="282" mass="32354">MVQSLLQTVFSLPGQVAGWLLCWPWRNARDVDGKSVASESTAAEEQETPVRDLNSLEYLQAPLPRYAKWLDEHFAISEYDSKDEHFIDLTSYPLQDRLMAKALGIFGNRRPDYADPDIPYELSLTLEEALVSLRRLVEGESDFRWTKREYYIVAYYSTLRAGLQAEDRKRLAALDEAAFREALPSKAFIKYWFGKPDQFGRNLATCQHLLVKLNVLLMVAGVWTNRTDAKRTLANGPYHRRAASDGQGLYQKGTIDIREYSLTINEDVNDWSIDLISKRIHA</sequence>
<name>A0A8H3F5Q4_9LECA</name>
<dbReference type="PANTHER" id="PTHR36986:SF1">
    <property type="entry name" value="UPF0643 PROTEIN PB2B2.08"/>
    <property type="match status" value="1"/>
</dbReference>
<organism evidence="1 2">
    <name type="scientific">Gomphillus americanus</name>
    <dbReference type="NCBI Taxonomy" id="1940652"/>
    <lineage>
        <taxon>Eukaryota</taxon>
        <taxon>Fungi</taxon>
        <taxon>Dikarya</taxon>
        <taxon>Ascomycota</taxon>
        <taxon>Pezizomycotina</taxon>
        <taxon>Lecanoromycetes</taxon>
        <taxon>OSLEUM clade</taxon>
        <taxon>Ostropomycetidae</taxon>
        <taxon>Ostropales</taxon>
        <taxon>Graphidaceae</taxon>
        <taxon>Gomphilloideae</taxon>
        <taxon>Gomphillus</taxon>
    </lineage>
</organism>
<keyword evidence="2" id="KW-1185">Reference proteome</keyword>
<comment type="caution">
    <text evidence="1">The sequence shown here is derived from an EMBL/GenBank/DDBJ whole genome shotgun (WGS) entry which is preliminary data.</text>
</comment>
<dbReference type="PANTHER" id="PTHR36986">
    <property type="entry name" value="UPF0643 PROTEIN PB2B2.08"/>
    <property type="match status" value="1"/>
</dbReference>
<dbReference type="EMBL" id="CAJPDQ010000015">
    <property type="protein sequence ID" value="CAF9919841.1"/>
    <property type="molecule type" value="Genomic_DNA"/>
</dbReference>
<evidence type="ECO:0000313" key="1">
    <source>
        <dbReference type="EMBL" id="CAF9919841.1"/>
    </source>
</evidence>